<keyword evidence="6" id="KW-0675">Receptor</keyword>
<dbReference type="PANTHER" id="PTHR21143:SF133">
    <property type="entry name" value="GUSTATORY AND PHEROMONE RECEPTOR 32A-RELATED"/>
    <property type="match status" value="1"/>
</dbReference>
<protein>
    <recommendedName>
        <fullName evidence="10">Gustatory receptor</fullName>
    </recommendedName>
</protein>
<keyword evidence="4 7" id="KW-1133">Transmembrane helix</keyword>
<dbReference type="OrthoDB" id="10337684at2759"/>
<gene>
    <name evidence="8" type="primary">DpuGr7</name>
    <name evidence="8" type="ORF">DAPPUDRAFT_346837</name>
</gene>
<dbReference type="GO" id="GO:0007635">
    <property type="term" value="P:chemosensory behavior"/>
    <property type="evidence" value="ECO:0000318"/>
    <property type="project" value="GO_Central"/>
</dbReference>
<proteinExistence type="predicted"/>
<keyword evidence="3 7" id="KW-0812">Transmembrane</keyword>
<dbReference type="GO" id="GO:0043025">
    <property type="term" value="C:neuronal cell body"/>
    <property type="evidence" value="ECO:0000318"/>
    <property type="project" value="GO_Central"/>
</dbReference>
<organism evidence="8 9">
    <name type="scientific">Daphnia pulex</name>
    <name type="common">Water flea</name>
    <dbReference type="NCBI Taxonomy" id="6669"/>
    <lineage>
        <taxon>Eukaryota</taxon>
        <taxon>Metazoa</taxon>
        <taxon>Ecdysozoa</taxon>
        <taxon>Arthropoda</taxon>
        <taxon>Crustacea</taxon>
        <taxon>Branchiopoda</taxon>
        <taxon>Diplostraca</taxon>
        <taxon>Cladocera</taxon>
        <taxon>Anomopoda</taxon>
        <taxon>Daphniidae</taxon>
        <taxon>Daphnia</taxon>
    </lineage>
</organism>
<dbReference type="PANTHER" id="PTHR21143">
    <property type="entry name" value="INVERTEBRATE GUSTATORY RECEPTOR"/>
    <property type="match status" value="1"/>
</dbReference>
<evidence type="ECO:0000256" key="4">
    <source>
        <dbReference type="ARBA" id="ARBA00022989"/>
    </source>
</evidence>
<dbReference type="InParanoid" id="E9FXE8"/>
<feature type="transmembrane region" description="Helical" evidence="7">
    <location>
        <begin position="154"/>
        <end position="177"/>
    </location>
</feature>
<evidence type="ECO:0000256" key="3">
    <source>
        <dbReference type="ARBA" id="ARBA00022692"/>
    </source>
</evidence>
<feature type="transmembrane region" description="Helical" evidence="7">
    <location>
        <begin position="285"/>
        <end position="307"/>
    </location>
</feature>
<dbReference type="GO" id="GO:0008049">
    <property type="term" value="P:male courtship behavior"/>
    <property type="evidence" value="ECO:0000318"/>
    <property type="project" value="GO_Central"/>
</dbReference>
<keyword evidence="9" id="KW-1185">Reference proteome</keyword>
<dbReference type="Pfam" id="PF08395">
    <property type="entry name" value="7tm_7"/>
    <property type="match status" value="1"/>
</dbReference>
<dbReference type="Proteomes" id="UP000000305">
    <property type="component" value="Unassembled WGS sequence"/>
</dbReference>
<dbReference type="FunCoup" id="E9FXE8">
    <property type="interactions" value="3"/>
</dbReference>
<evidence type="ECO:0000256" key="1">
    <source>
        <dbReference type="ARBA" id="ARBA00004651"/>
    </source>
</evidence>
<feature type="transmembrane region" description="Helical" evidence="7">
    <location>
        <begin position="109"/>
        <end position="127"/>
    </location>
</feature>
<evidence type="ECO:0000256" key="7">
    <source>
        <dbReference type="SAM" id="Phobius"/>
    </source>
</evidence>
<evidence type="ECO:0000256" key="5">
    <source>
        <dbReference type="ARBA" id="ARBA00023136"/>
    </source>
</evidence>
<evidence type="ECO:0008006" key="10">
    <source>
        <dbReference type="Google" id="ProtNLM"/>
    </source>
</evidence>
<dbReference type="eggNOG" id="ENOG502SVZ1">
    <property type="taxonomic scope" value="Eukaryota"/>
</dbReference>
<feature type="transmembrane region" description="Helical" evidence="7">
    <location>
        <begin position="197"/>
        <end position="221"/>
    </location>
</feature>
<dbReference type="AlphaFoldDB" id="E9FXE8"/>
<dbReference type="EMBL" id="GL732526">
    <property type="protein sequence ID" value="EFX88065.1"/>
    <property type="molecule type" value="Genomic_DNA"/>
</dbReference>
<keyword evidence="5 7" id="KW-0472">Membrane</keyword>
<keyword evidence="2" id="KW-1003">Cell membrane</keyword>
<feature type="transmembrane region" description="Helical" evidence="7">
    <location>
        <begin position="53"/>
        <end position="75"/>
    </location>
</feature>
<dbReference type="GO" id="GO:0050909">
    <property type="term" value="P:sensory perception of taste"/>
    <property type="evidence" value="ECO:0007669"/>
    <property type="project" value="InterPro"/>
</dbReference>
<evidence type="ECO:0000256" key="6">
    <source>
        <dbReference type="ARBA" id="ARBA00023170"/>
    </source>
</evidence>
<dbReference type="HOGENOM" id="CLU_058520_0_0_1"/>
<evidence type="ECO:0000256" key="2">
    <source>
        <dbReference type="ARBA" id="ARBA00022475"/>
    </source>
</evidence>
<dbReference type="KEGG" id="dpx:DAPPUDRAFT_346837"/>
<sequence>MSTRTSSFSEETSEQQIIGWAWSIRPLIIWARILGVDLSDVSPSSDSHQWLTVAYGIFCFLLHISGEINSIYYLYTTQTVHVSLEQSYGLLFVTTTATWNWTIDFINYVAHGIGVHVILVTVVQAQWKDLMKIFQRLQEEFPDANYIQIRRLSLFGVAYVILMISGLVAASVTDYHLAAGSSSIHSIFITITSTLSIIYPLTTIVLFAVHCYASSVAFELIRTKIGRGRHVRILLLTLKNRFILASDTVDGINRTFGWMLLLSTTFFFVAIINASYVVFSLDKQITAGDLVFLLFALVHLTLVCFAADHITINAEEMIGDLLRCKCDKMNKEYQIEMEYLISDMLHEIPQISANGCFNVNKRLIPQVIGTTATYFFILCQFEESEKKVCPVS</sequence>
<comment type="subcellular location">
    <subcellularLocation>
        <location evidence="1">Cell membrane</location>
        <topology evidence="1">Multi-pass membrane protein</topology>
    </subcellularLocation>
</comment>
<evidence type="ECO:0000313" key="8">
    <source>
        <dbReference type="EMBL" id="EFX88065.1"/>
    </source>
</evidence>
<dbReference type="InterPro" id="IPR013604">
    <property type="entry name" value="7TM_chemorcpt"/>
</dbReference>
<dbReference type="GO" id="GO:0030424">
    <property type="term" value="C:axon"/>
    <property type="evidence" value="ECO:0000318"/>
    <property type="project" value="GO_Central"/>
</dbReference>
<accession>E9FXE8</accession>
<evidence type="ECO:0000313" key="9">
    <source>
        <dbReference type="Proteomes" id="UP000000305"/>
    </source>
</evidence>
<reference evidence="8 9" key="1">
    <citation type="journal article" date="2011" name="Science">
        <title>The ecoresponsive genome of Daphnia pulex.</title>
        <authorList>
            <person name="Colbourne J.K."/>
            <person name="Pfrender M.E."/>
            <person name="Gilbert D."/>
            <person name="Thomas W.K."/>
            <person name="Tucker A."/>
            <person name="Oakley T.H."/>
            <person name="Tokishita S."/>
            <person name="Aerts A."/>
            <person name="Arnold G.J."/>
            <person name="Basu M.K."/>
            <person name="Bauer D.J."/>
            <person name="Caceres C.E."/>
            <person name="Carmel L."/>
            <person name="Casola C."/>
            <person name="Choi J.H."/>
            <person name="Detter J.C."/>
            <person name="Dong Q."/>
            <person name="Dusheyko S."/>
            <person name="Eads B.D."/>
            <person name="Frohlich T."/>
            <person name="Geiler-Samerotte K.A."/>
            <person name="Gerlach D."/>
            <person name="Hatcher P."/>
            <person name="Jogdeo S."/>
            <person name="Krijgsveld J."/>
            <person name="Kriventseva E.V."/>
            <person name="Kultz D."/>
            <person name="Laforsch C."/>
            <person name="Lindquist E."/>
            <person name="Lopez J."/>
            <person name="Manak J.R."/>
            <person name="Muller J."/>
            <person name="Pangilinan J."/>
            <person name="Patwardhan R.P."/>
            <person name="Pitluck S."/>
            <person name="Pritham E.J."/>
            <person name="Rechtsteiner A."/>
            <person name="Rho M."/>
            <person name="Rogozin I.B."/>
            <person name="Sakarya O."/>
            <person name="Salamov A."/>
            <person name="Schaack S."/>
            <person name="Shapiro H."/>
            <person name="Shiga Y."/>
            <person name="Skalitzky C."/>
            <person name="Smith Z."/>
            <person name="Souvorov A."/>
            <person name="Sung W."/>
            <person name="Tang Z."/>
            <person name="Tsuchiya D."/>
            <person name="Tu H."/>
            <person name="Vos H."/>
            <person name="Wang M."/>
            <person name="Wolf Y.I."/>
            <person name="Yamagata H."/>
            <person name="Yamada T."/>
            <person name="Ye Y."/>
            <person name="Shaw J.R."/>
            <person name="Andrews J."/>
            <person name="Crease T.J."/>
            <person name="Tang H."/>
            <person name="Lucas S.M."/>
            <person name="Robertson H.M."/>
            <person name="Bork P."/>
            <person name="Koonin E.V."/>
            <person name="Zdobnov E.M."/>
            <person name="Grigoriev I.V."/>
            <person name="Lynch M."/>
            <person name="Boore J.L."/>
        </authorList>
    </citation>
    <scope>NUCLEOTIDE SEQUENCE [LARGE SCALE GENOMIC DNA]</scope>
</reference>
<dbReference type="GO" id="GO:0005886">
    <property type="term" value="C:plasma membrane"/>
    <property type="evidence" value="ECO:0007669"/>
    <property type="project" value="UniProtKB-SubCell"/>
</dbReference>
<dbReference type="GO" id="GO:0030425">
    <property type="term" value="C:dendrite"/>
    <property type="evidence" value="ECO:0000318"/>
    <property type="project" value="GO_Central"/>
</dbReference>
<name>E9FXE8_DAPPU</name>
<feature type="transmembrane region" description="Helical" evidence="7">
    <location>
        <begin position="256"/>
        <end position="279"/>
    </location>
</feature>